<feature type="domain" description="Nudix hydrolase" evidence="5">
    <location>
        <begin position="17"/>
        <end position="155"/>
    </location>
</feature>
<dbReference type="EMBL" id="AJZO02000265">
    <property type="protein sequence ID" value="OEF43740.1"/>
    <property type="molecule type" value="Genomic_DNA"/>
</dbReference>
<dbReference type="Proteomes" id="UP000094638">
    <property type="component" value="Unassembled WGS sequence"/>
</dbReference>
<dbReference type="InterPro" id="IPR015797">
    <property type="entry name" value="NUDIX_hydrolase-like_dom_sf"/>
</dbReference>
<comment type="caution">
    <text evidence="6">The sequence shown here is derived from an EMBL/GenBank/DDBJ whole genome shotgun (WGS) entry which is preliminary data.</text>
</comment>
<evidence type="ECO:0000256" key="4">
    <source>
        <dbReference type="ARBA" id="ARBA00022842"/>
    </source>
</evidence>
<dbReference type="Pfam" id="PF00293">
    <property type="entry name" value="NUDIX"/>
    <property type="match status" value="1"/>
</dbReference>
<dbReference type="PROSITE" id="PS51462">
    <property type="entry name" value="NUDIX"/>
    <property type="match status" value="1"/>
</dbReference>
<gene>
    <name evidence="6" type="ORF">A163_01370</name>
</gene>
<dbReference type="InterPro" id="IPR000086">
    <property type="entry name" value="NUDIX_hydrolase_dom"/>
</dbReference>
<dbReference type="CDD" id="cd03430">
    <property type="entry name" value="NUDIX_GDPMH_NudD"/>
    <property type="match status" value="1"/>
</dbReference>
<keyword evidence="4" id="KW-0460">Magnesium</keyword>
<dbReference type="GO" id="GO:0016787">
    <property type="term" value="F:hydrolase activity"/>
    <property type="evidence" value="ECO:0007669"/>
    <property type="project" value="UniProtKB-KW"/>
</dbReference>
<evidence type="ECO:0000256" key="2">
    <source>
        <dbReference type="ARBA" id="ARBA00022723"/>
    </source>
</evidence>
<comment type="cofactor">
    <cofactor evidence="1">
        <name>Mg(2+)</name>
        <dbReference type="ChEBI" id="CHEBI:18420"/>
    </cofactor>
</comment>
<dbReference type="NCBIfam" id="NF011963">
    <property type="entry name" value="PRK15434.1"/>
    <property type="match status" value="1"/>
</dbReference>
<dbReference type="PANTHER" id="PTHR43046:SF12">
    <property type="entry name" value="GDP-MANNOSE MANNOSYL HYDROLASE"/>
    <property type="match status" value="1"/>
</dbReference>
<sequence>MKQRLPIDTFKTVVASTPLVSMDFVVFNEEGNILLGYRNNRPAQGYWFVPGGRICKDENFENSFRRLTQAELGEAISIDSASFIGAYEHHYDDNFSGADFSTHYVVLGYQFTLDVAIKLLPMEQHSEYRWWTVDELLSSDMVHENTKAYFKNTSLR</sequence>
<reference evidence="6 7" key="1">
    <citation type="journal article" date="2012" name="Science">
        <title>Ecological populations of bacteria act as socially cohesive units of antibiotic production and resistance.</title>
        <authorList>
            <person name="Cordero O.X."/>
            <person name="Wildschutte H."/>
            <person name="Kirkup B."/>
            <person name="Proehl S."/>
            <person name="Ngo L."/>
            <person name="Hussain F."/>
            <person name="Le Roux F."/>
            <person name="Mincer T."/>
            <person name="Polz M.F."/>
        </authorList>
    </citation>
    <scope>NUCLEOTIDE SEQUENCE [LARGE SCALE GENOMIC DNA]</scope>
    <source>
        <strain evidence="6 7">1F-267</strain>
    </source>
</reference>
<dbReference type="RefSeq" id="WP_017103411.1">
    <property type="nucleotide sequence ID" value="NZ_AJZO02000265.1"/>
</dbReference>
<keyword evidence="7" id="KW-1185">Reference proteome</keyword>
<dbReference type="PIRSF" id="PIRSF037599">
    <property type="entry name" value="GDPMH"/>
    <property type="match status" value="1"/>
</dbReference>
<dbReference type="InterPro" id="IPR033715">
    <property type="entry name" value="GDPMH"/>
</dbReference>
<keyword evidence="3 6" id="KW-0378">Hydrolase</keyword>
<evidence type="ECO:0000313" key="7">
    <source>
        <dbReference type="Proteomes" id="UP000094638"/>
    </source>
</evidence>
<evidence type="ECO:0000256" key="1">
    <source>
        <dbReference type="ARBA" id="ARBA00001946"/>
    </source>
</evidence>
<evidence type="ECO:0000259" key="5">
    <source>
        <dbReference type="PROSITE" id="PS51462"/>
    </source>
</evidence>
<protein>
    <submittedName>
        <fullName evidence="6">GDP-mannose mannosyl hydrolase</fullName>
    </submittedName>
</protein>
<dbReference type="PANTHER" id="PTHR43046">
    <property type="entry name" value="GDP-MANNOSE MANNOSYL HYDROLASE"/>
    <property type="match status" value="1"/>
</dbReference>
<evidence type="ECO:0000256" key="3">
    <source>
        <dbReference type="ARBA" id="ARBA00022801"/>
    </source>
</evidence>
<proteinExistence type="predicted"/>
<keyword evidence="2" id="KW-0479">Metal-binding</keyword>
<organism evidence="6 7">
    <name type="scientific">Vibrio tasmaniensis 1F-267</name>
    <dbReference type="NCBI Taxonomy" id="1191324"/>
    <lineage>
        <taxon>Bacteria</taxon>
        <taxon>Pseudomonadati</taxon>
        <taxon>Pseudomonadota</taxon>
        <taxon>Gammaproteobacteria</taxon>
        <taxon>Vibrionales</taxon>
        <taxon>Vibrionaceae</taxon>
        <taxon>Vibrio</taxon>
    </lineage>
</organism>
<evidence type="ECO:0000313" key="6">
    <source>
        <dbReference type="EMBL" id="OEF43740.1"/>
    </source>
</evidence>
<accession>A0ABX3B1F6</accession>
<name>A0ABX3B1F6_9VIBR</name>
<dbReference type="Gene3D" id="3.90.79.10">
    <property type="entry name" value="Nucleoside Triphosphate Pyrophosphohydrolase"/>
    <property type="match status" value="1"/>
</dbReference>
<dbReference type="SUPFAM" id="SSF55811">
    <property type="entry name" value="Nudix"/>
    <property type="match status" value="1"/>
</dbReference>